<protein>
    <submittedName>
        <fullName evidence="2">ImmA/IrrE family metallo-endopeptidase</fullName>
    </submittedName>
</protein>
<name>A0ABS8HZC8_9FIRM</name>
<dbReference type="Gene3D" id="1.10.10.2910">
    <property type="match status" value="1"/>
</dbReference>
<organism evidence="2 3">
    <name type="scientific">Pelosinus baikalensis</name>
    <dbReference type="NCBI Taxonomy" id="2892015"/>
    <lineage>
        <taxon>Bacteria</taxon>
        <taxon>Bacillati</taxon>
        <taxon>Bacillota</taxon>
        <taxon>Negativicutes</taxon>
        <taxon>Selenomonadales</taxon>
        <taxon>Sporomusaceae</taxon>
        <taxon>Pelosinus</taxon>
    </lineage>
</organism>
<dbReference type="EMBL" id="JAJHJB010000074">
    <property type="protein sequence ID" value="MCC5468515.1"/>
    <property type="molecule type" value="Genomic_DNA"/>
</dbReference>
<dbReference type="InterPro" id="IPR010359">
    <property type="entry name" value="IrrE_HExxH"/>
</dbReference>
<comment type="caution">
    <text evidence="2">The sequence shown here is derived from an EMBL/GenBank/DDBJ whole genome shotgun (WGS) entry which is preliminary data.</text>
</comment>
<proteinExistence type="predicted"/>
<dbReference type="Pfam" id="PF06114">
    <property type="entry name" value="Peptidase_M78"/>
    <property type="match status" value="1"/>
</dbReference>
<reference evidence="2" key="1">
    <citation type="submission" date="2021-11" db="EMBL/GenBank/DDBJ databases">
        <title>Description of a new species Pelosinus isolated from the bottom sediments of Lake Baikal.</title>
        <authorList>
            <person name="Zakharyuk A."/>
        </authorList>
    </citation>
    <scope>NUCLEOTIDE SEQUENCE</scope>
    <source>
        <strain evidence="2">Bkl1</strain>
    </source>
</reference>
<feature type="domain" description="IrrE N-terminal-like" evidence="1">
    <location>
        <begin position="26"/>
        <end position="116"/>
    </location>
</feature>
<dbReference type="RefSeq" id="WP_229537404.1">
    <property type="nucleotide sequence ID" value="NZ_JAJHJB010000074.1"/>
</dbReference>
<keyword evidence="3" id="KW-1185">Reference proteome</keyword>
<sequence length="139" mass="16694">MNIPRRVRNLMKKYNTRNPFELADFLNITVLFYPIKSGVRGFYDKVLRRKFIIINSSLPEHIQRQVCAHELGHALLHKGWGYYFMIEHTFFSPGRFEREANEFAWQLLFDEEACRVEYDNDLGRYVREEGIVELVGYRK</sequence>
<evidence type="ECO:0000259" key="1">
    <source>
        <dbReference type="Pfam" id="PF06114"/>
    </source>
</evidence>
<gene>
    <name evidence="2" type="ORF">LMF89_24575</name>
</gene>
<accession>A0ABS8HZC8</accession>
<evidence type="ECO:0000313" key="2">
    <source>
        <dbReference type="EMBL" id="MCC5468515.1"/>
    </source>
</evidence>
<evidence type="ECO:0000313" key="3">
    <source>
        <dbReference type="Proteomes" id="UP001165492"/>
    </source>
</evidence>
<dbReference type="Proteomes" id="UP001165492">
    <property type="component" value="Unassembled WGS sequence"/>
</dbReference>